<organism evidence="1 2">
    <name type="scientific">Striga asiatica</name>
    <name type="common">Asiatic witchweed</name>
    <name type="synonym">Buchnera asiatica</name>
    <dbReference type="NCBI Taxonomy" id="4170"/>
    <lineage>
        <taxon>Eukaryota</taxon>
        <taxon>Viridiplantae</taxon>
        <taxon>Streptophyta</taxon>
        <taxon>Embryophyta</taxon>
        <taxon>Tracheophyta</taxon>
        <taxon>Spermatophyta</taxon>
        <taxon>Magnoliopsida</taxon>
        <taxon>eudicotyledons</taxon>
        <taxon>Gunneridae</taxon>
        <taxon>Pentapetalae</taxon>
        <taxon>asterids</taxon>
        <taxon>lamiids</taxon>
        <taxon>Lamiales</taxon>
        <taxon>Orobanchaceae</taxon>
        <taxon>Buchnereae</taxon>
        <taxon>Striga</taxon>
    </lineage>
</organism>
<protein>
    <submittedName>
        <fullName evidence="1">Peroxisomal NAD-malate dehydrogenase 2</fullName>
    </submittedName>
</protein>
<comment type="caution">
    <text evidence="1">The sequence shown here is derived from an EMBL/GenBank/DDBJ whole genome shotgun (WGS) entry which is preliminary data.</text>
</comment>
<accession>A0A5A7QF99</accession>
<dbReference type="AlphaFoldDB" id="A0A5A7QF99"/>
<reference evidence="2" key="1">
    <citation type="journal article" date="2019" name="Curr. Biol.">
        <title>Genome Sequence of Striga asiatica Provides Insight into the Evolution of Plant Parasitism.</title>
        <authorList>
            <person name="Yoshida S."/>
            <person name="Kim S."/>
            <person name="Wafula E.K."/>
            <person name="Tanskanen J."/>
            <person name="Kim Y.M."/>
            <person name="Honaas L."/>
            <person name="Yang Z."/>
            <person name="Spallek T."/>
            <person name="Conn C.E."/>
            <person name="Ichihashi Y."/>
            <person name="Cheong K."/>
            <person name="Cui S."/>
            <person name="Der J.P."/>
            <person name="Gundlach H."/>
            <person name="Jiao Y."/>
            <person name="Hori C."/>
            <person name="Ishida J.K."/>
            <person name="Kasahara H."/>
            <person name="Kiba T."/>
            <person name="Kim M.S."/>
            <person name="Koo N."/>
            <person name="Laohavisit A."/>
            <person name="Lee Y.H."/>
            <person name="Lumba S."/>
            <person name="McCourt P."/>
            <person name="Mortimer J.C."/>
            <person name="Mutuku J.M."/>
            <person name="Nomura T."/>
            <person name="Sasaki-Sekimoto Y."/>
            <person name="Seto Y."/>
            <person name="Wang Y."/>
            <person name="Wakatake T."/>
            <person name="Sakakibara H."/>
            <person name="Demura T."/>
            <person name="Yamaguchi S."/>
            <person name="Yoneyama K."/>
            <person name="Manabe R.I."/>
            <person name="Nelson D.C."/>
            <person name="Schulman A.H."/>
            <person name="Timko M.P."/>
            <person name="dePamphilis C.W."/>
            <person name="Choi D."/>
            <person name="Shirasu K."/>
        </authorList>
    </citation>
    <scope>NUCLEOTIDE SEQUENCE [LARGE SCALE GENOMIC DNA]</scope>
    <source>
        <strain evidence="2">cv. UVA1</strain>
    </source>
</reference>
<evidence type="ECO:0000313" key="2">
    <source>
        <dbReference type="Proteomes" id="UP000325081"/>
    </source>
</evidence>
<sequence length="106" mass="12413">FIYLIYLIIFPPNTIYKSKAYEFKLKWQLQSKKKKSFGSKSRVHWLYTIEESASKNQALSSVPLNKENRTSNFSALWRQGKNKEKLEASEPATERSFIYTGLINTN</sequence>
<name>A0A5A7QF99_STRAF</name>
<dbReference type="EMBL" id="BKCP01006826">
    <property type="protein sequence ID" value="GER43983.1"/>
    <property type="molecule type" value="Genomic_DNA"/>
</dbReference>
<gene>
    <name evidence="1" type="ORF">STAS_20864</name>
</gene>
<feature type="non-terminal residue" evidence="1">
    <location>
        <position position="106"/>
    </location>
</feature>
<proteinExistence type="predicted"/>
<dbReference type="Proteomes" id="UP000325081">
    <property type="component" value="Unassembled WGS sequence"/>
</dbReference>
<keyword evidence="2" id="KW-1185">Reference proteome</keyword>
<feature type="non-terminal residue" evidence="1">
    <location>
        <position position="1"/>
    </location>
</feature>
<evidence type="ECO:0000313" key="1">
    <source>
        <dbReference type="EMBL" id="GER43983.1"/>
    </source>
</evidence>